<sequence>MSRPMSRRERGASQIFDSVGSQVSRGCRERPVSAPASSCMRRQPDCGAATAALSAPASRRAGGPNLGPGSMLAALSCRGPESKAPSSSPLAAGAAGPPSLAGGLTPMAHHPPAEERLLPNGNVCHFAGCGCADGVSGEIRAALKECVSNMRQQQQMQQQQQQEHRIHQPQQHHGHQSQQQQSGGQCGCPVLLRGACEHQARPAASSASNNAAPPPAPLKSLLKRASTTRPRRGSRVRFSDTLTVFSEDYPEAQLYVIRTADLTYAEVCAMYEPPPEYRDLPPFEPPDGYRDDAYLLPFLKEARAAAAAARAAAAAAAASQQATQAGIPAASAQVGAQQQQQQPSPQQQHQQHQQGTTPHAPTAPVQIRVVERPPPPPPPPRTTPVATGPAVVGGGAEDRGGGKVEDETQLPPPPTAEILEDLAKKAALEEAQRKGEKDAGTQKRGEEIRIDQERPPAADGKTTTAVVIVSSDGGGGRTTPEDNDVRKVIVVDEEDDDVKRREESSPVLPEDEDDAILLELKKQLECNSSGDIEADLAELLPPGLIVDDVSRKTVDDVNDLKVSRHRPTVEVRPLSFRQPVPVAATTPASPAATTPSTASSTPDERQEDSDSSADSQDTIILMTNEEEKKAEEANEHRSAGGFRHKLLIIGDKSPSDTSSVSSSASQDSDGSLRSSESTTNSEDRTESPTGSSGSSSGGGGGGRGHVVEDDIYNDDLDALLEYGPHSNLQVRRTIERTAMRRSLTRVTDVRKRTPTNLAKSPTSSNDVSLVEKLRWLTSLDDDDDDGCSDDSEAAADHHHHHHHHQGPPPPPPVARRPPPDPGFVQDAGRLLPGYPRGGLNGAFQPRPASFSQLSDACRGSLTMLPVAARDYRMVRRVPGENHPQQNTGAASQRGQPPPPPVRRPAPQGSGGVVSVGNNAKDAPPDELERFVQQDMERTERIRKRYSLSEEDEDPSFGFARRPSVRGIRARFGSSAEIMKDVQQMMQNHPAMNMPGSHLSWSHPVELPPPNHKTPQQVKVMLLPRVAEEDTGRNYGSAGDIATLTRSRRTFQPAPSPVPPPPSSSSLSAGKDERGVPEGACSSPKVSSEPGYQGQQQPKSGIVPAPPPGVPPSMASAGSEATPQPPPPQGVVYYSLNV</sequence>
<dbReference type="EMBL" id="CM023472">
    <property type="protein sequence ID" value="KAH7960410.1"/>
    <property type="molecule type" value="Genomic_DNA"/>
</dbReference>
<accession>A0ACB8D7U5</accession>
<name>A0ACB8D7U5_DERSI</name>
<evidence type="ECO:0000313" key="2">
    <source>
        <dbReference type="Proteomes" id="UP000821865"/>
    </source>
</evidence>
<gene>
    <name evidence="1" type="ORF">HPB49_019259</name>
</gene>
<organism evidence="1 2">
    <name type="scientific">Dermacentor silvarum</name>
    <name type="common">Tick</name>
    <dbReference type="NCBI Taxonomy" id="543639"/>
    <lineage>
        <taxon>Eukaryota</taxon>
        <taxon>Metazoa</taxon>
        <taxon>Ecdysozoa</taxon>
        <taxon>Arthropoda</taxon>
        <taxon>Chelicerata</taxon>
        <taxon>Arachnida</taxon>
        <taxon>Acari</taxon>
        <taxon>Parasitiformes</taxon>
        <taxon>Ixodida</taxon>
        <taxon>Ixodoidea</taxon>
        <taxon>Ixodidae</taxon>
        <taxon>Rhipicephalinae</taxon>
        <taxon>Dermacentor</taxon>
    </lineage>
</organism>
<protein>
    <submittedName>
        <fullName evidence="1">Uncharacterized protein</fullName>
    </submittedName>
</protein>
<proteinExistence type="predicted"/>
<dbReference type="Proteomes" id="UP000821865">
    <property type="component" value="Chromosome 3"/>
</dbReference>
<evidence type="ECO:0000313" key="1">
    <source>
        <dbReference type="EMBL" id="KAH7960410.1"/>
    </source>
</evidence>
<reference evidence="1" key="1">
    <citation type="submission" date="2020-05" db="EMBL/GenBank/DDBJ databases">
        <title>Large-scale comparative analyses of tick genomes elucidate their genetic diversity and vector capacities.</title>
        <authorList>
            <person name="Jia N."/>
            <person name="Wang J."/>
            <person name="Shi W."/>
            <person name="Du L."/>
            <person name="Sun Y."/>
            <person name="Zhan W."/>
            <person name="Jiang J."/>
            <person name="Wang Q."/>
            <person name="Zhang B."/>
            <person name="Ji P."/>
            <person name="Sakyi L.B."/>
            <person name="Cui X."/>
            <person name="Yuan T."/>
            <person name="Jiang B."/>
            <person name="Yang W."/>
            <person name="Lam T.T.-Y."/>
            <person name="Chang Q."/>
            <person name="Ding S."/>
            <person name="Wang X."/>
            <person name="Zhu J."/>
            <person name="Ruan X."/>
            <person name="Zhao L."/>
            <person name="Wei J."/>
            <person name="Que T."/>
            <person name="Du C."/>
            <person name="Cheng J."/>
            <person name="Dai P."/>
            <person name="Han X."/>
            <person name="Huang E."/>
            <person name="Gao Y."/>
            <person name="Liu J."/>
            <person name="Shao H."/>
            <person name="Ye R."/>
            <person name="Li L."/>
            <person name="Wei W."/>
            <person name="Wang X."/>
            <person name="Wang C."/>
            <person name="Yang T."/>
            <person name="Huo Q."/>
            <person name="Li W."/>
            <person name="Guo W."/>
            <person name="Chen H."/>
            <person name="Zhou L."/>
            <person name="Ni X."/>
            <person name="Tian J."/>
            <person name="Zhou Y."/>
            <person name="Sheng Y."/>
            <person name="Liu T."/>
            <person name="Pan Y."/>
            <person name="Xia L."/>
            <person name="Li J."/>
            <person name="Zhao F."/>
            <person name="Cao W."/>
        </authorList>
    </citation>
    <scope>NUCLEOTIDE SEQUENCE</scope>
    <source>
        <strain evidence="1">Dsil-2018</strain>
    </source>
</reference>
<comment type="caution">
    <text evidence="1">The sequence shown here is derived from an EMBL/GenBank/DDBJ whole genome shotgun (WGS) entry which is preliminary data.</text>
</comment>
<keyword evidence="2" id="KW-1185">Reference proteome</keyword>